<evidence type="ECO:0000313" key="2">
    <source>
        <dbReference type="Proteomes" id="UP000265520"/>
    </source>
</evidence>
<organism evidence="1 2">
    <name type="scientific">Trifolium medium</name>
    <dbReference type="NCBI Taxonomy" id="97028"/>
    <lineage>
        <taxon>Eukaryota</taxon>
        <taxon>Viridiplantae</taxon>
        <taxon>Streptophyta</taxon>
        <taxon>Embryophyta</taxon>
        <taxon>Tracheophyta</taxon>
        <taxon>Spermatophyta</taxon>
        <taxon>Magnoliopsida</taxon>
        <taxon>eudicotyledons</taxon>
        <taxon>Gunneridae</taxon>
        <taxon>Pentapetalae</taxon>
        <taxon>rosids</taxon>
        <taxon>fabids</taxon>
        <taxon>Fabales</taxon>
        <taxon>Fabaceae</taxon>
        <taxon>Papilionoideae</taxon>
        <taxon>50 kb inversion clade</taxon>
        <taxon>NPAAA clade</taxon>
        <taxon>Hologalegina</taxon>
        <taxon>IRL clade</taxon>
        <taxon>Trifolieae</taxon>
        <taxon>Trifolium</taxon>
    </lineage>
</organism>
<evidence type="ECO:0000313" key="1">
    <source>
        <dbReference type="EMBL" id="MCI08017.1"/>
    </source>
</evidence>
<protein>
    <submittedName>
        <fullName evidence="1">Uncharacterized protein</fullName>
    </submittedName>
</protein>
<keyword evidence="2" id="KW-1185">Reference proteome</keyword>
<comment type="caution">
    <text evidence="1">The sequence shown here is derived from an EMBL/GenBank/DDBJ whole genome shotgun (WGS) entry which is preliminary data.</text>
</comment>
<sequence>HQSRLKGLSALECGIGLTPTWLAIVPTSSPQRKIFEVFSALGLV</sequence>
<dbReference type="Proteomes" id="UP000265520">
    <property type="component" value="Unassembled WGS sequence"/>
</dbReference>
<name>A0A392P8E1_9FABA</name>
<reference evidence="1 2" key="1">
    <citation type="journal article" date="2018" name="Front. Plant Sci.">
        <title>Red Clover (Trifolium pratense) and Zigzag Clover (T. medium) - A Picture of Genomic Similarities and Differences.</title>
        <authorList>
            <person name="Dluhosova J."/>
            <person name="Istvanek J."/>
            <person name="Nedelnik J."/>
            <person name="Repkova J."/>
        </authorList>
    </citation>
    <scope>NUCLEOTIDE SEQUENCE [LARGE SCALE GENOMIC DNA]</scope>
    <source>
        <strain evidence="2">cv. 10/8</strain>
        <tissue evidence="1">Leaf</tissue>
    </source>
</reference>
<feature type="non-terminal residue" evidence="1">
    <location>
        <position position="1"/>
    </location>
</feature>
<dbReference type="EMBL" id="LXQA010067480">
    <property type="protein sequence ID" value="MCI08017.1"/>
    <property type="molecule type" value="Genomic_DNA"/>
</dbReference>
<dbReference type="AlphaFoldDB" id="A0A392P8E1"/>
<accession>A0A392P8E1</accession>
<proteinExistence type="predicted"/>